<feature type="domain" description="4Fe-4S ferredoxin-type" evidence="5">
    <location>
        <begin position="209"/>
        <end position="239"/>
    </location>
</feature>
<dbReference type="PANTHER" id="PTHR42730">
    <property type="entry name" value="2-OXOGLUTARATE SYNTHASE SUBUNIT KORC"/>
    <property type="match status" value="1"/>
</dbReference>
<dbReference type="GO" id="GO:0046872">
    <property type="term" value="F:metal ion binding"/>
    <property type="evidence" value="ECO:0007669"/>
    <property type="project" value="UniProtKB-KW"/>
</dbReference>
<sequence>MINILVAGEGGQGVQSIAKIINTSVDESSKESCYLPSFGVEQRGGVSLAFLRIDAKKILYPRFDKADIIAALCSRSIDSIKDYIKDDTFLIYDGSIVENSVLDQIKPKVKKYINILANNIAIKKYSVKSANMLMLGGVVAQLIDVNLSIIENNIKNEFKDKIAENPEIGTMNINAFHEGLNIAKSFDQSSEELVGKPAHEIKTEYKDDKKSWIRFPEYCKGCGLCLVRCPVQALHFSKEVGFLGNPLPEIDIDKCITCGQCEQICPDGAIKVEKS</sequence>
<keyword evidence="4" id="KW-0411">Iron-sulfur</keyword>
<dbReference type="PATRIC" id="fig|1618336.3.peg.55"/>
<evidence type="ECO:0000259" key="5">
    <source>
        <dbReference type="PROSITE" id="PS51379"/>
    </source>
</evidence>
<gene>
    <name evidence="6" type="ORF">US94_C0001G0052</name>
</gene>
<dbReference type="InterPro" id="IPR052554">
    <property type="entry name" value="2-oxoglutarate_synth_KorC"/>
</dbReference>
<protein>
    <submittedName>
        <fullName evidence="6">2-oxoglutarate ferredoxin oxidoreductase, gamma subunit</fullName>
    </submittedName>
</protein>
<dbReference type="PROSITE" id="PS00198">
    <property type="entry name" value="4FE4S_FER_1"/>
    <property type="match status" value="1"/>
</dbReference>
<feature type="domain" description="4Fe-4S ferredoxin-type" evidence="5">
    <location>
        <begin position="246"/>
        <end position="275"/>
    </location>
</feature>
<dbReference type="Pfam" id="PF01558">
    <property type="entry name" value="POR"/>
    <property type="match status" value="1"/>
</dbReference>
<dbReference type="STRING" id="1618336.US94_C0001G0052"/>
<dbReference type="GO" id="GO:0016903">
    <property type="term" value="F:oxidoreductase activity, acting on the aldehyde or oxo group of donors"/>
    <property type="evidence" value="ECO:0007669"/>
    <property type="project" value="InterPro"/>
</dbReference>
<dbReference type="InterPro" id="IPR017900">
    <property type="entry name" value="4Fe4S_Fe_S_CS"/>
</dbReference>
<proteinExistence type="predicted"/>
<dbReference type="InterPro" id="IPR019752">
    <property type="entry name" value="Pyrv/ketoisovalerate_OxRed_cat"/>
</dbReference>
<accession>A0A0G0NC47</accession>
<evidence type="ECO:0000256" key="4">
    <source>
        <dbReference type="ARBA" id="ARBA00023014"/>
    </source>
</evidence>
<dbReference type="PANTHER" id="PTHR42730:SF1">
    <property type="entry name" value="2-OXOGLUTARATE SYNTHASE SUBUNIT KORC"/>
    <property type="match status" value="1"/>
</dbReference>
<dbReference type="Gene3D" id="3.40.920.10">
    <property type="entry name" value="Pyruvate-ferredoxin oxidoreductase, PFOR, domain III"/>
    <property type="match status" value="1"/>
</dbReference>
<comment type="caution">
    <text evidence="6">The sequence shown here is derived from an EMBL/GenBank/DDBJ whole genome shotgun (WGS) entry which is preliminary data.</text>
</comment>
<dbReference type="Pfam" id="PF12838">
    <property type="entry name" value="Fer4_7"/>
    <property type="match status" value="1"/>
</dbReference>
<evidence type="ECO:0000313" key="7">
    <source>
        <dbReference type="Proteomes" id="UP000034498"/>
    </source>
</evidence>
<evidence type="ECO:0000256" key="2">
    <source>
        <dbReference type="ARBA" id="ARBA00023002"/>
    </source>
</evidence>
<dbReference type="SUPFAM" id="SSF53323">
    <property type="entry name" value="Pyruvate-ferredoxin oxidoreductase, PFOR, domain III"/>
    <property type="match status" value="1"/>
</dbReference>
<dbReference type="InterPro" id="IPR002869">
    <property type="entry name" value="Pyrv_flavodox_OxRed_cen"/>
</dbReference>
<organism evidence="6 7">
    <name type="scientific">Berkelbacteria bacterium GW2011_GWB1_38_5</name>
    <dbReference type="NCBI Taxonomy" id="1618336"/>
    <lineage>
        <taxon>Bacteria</taxon>
        <taxon>Candidatus Berkelbacteria</taxon>
    </lineage>
</organism>
<name>A0A0G0NC47_9BACT</name>
<dbReference type="EMBL" id="LBUX01000001">
    <property type="protein sequence ID" value="KKQ74651.1"/>
    <property type="molecule type" value="Genomic_DNA"/>
</dbReference>
<dbReference type="InterPro" id="IPR017896">
    <property type="entry name" value="4Fe4S_Fe-S-bd"/>
</dbReference>
<keyword evidence="3" id="KW-0408">Iron</keyword>
<dbReference type="AlphaFoldDB" id="A0A0G0NC47"/>
<evidence type="ECO:0000313" key="6">
    <source>
        <dbReference type="EMBL" id="KKQ74651.1"/>
    </source>
</evidence>
<dbReference type="Gene3D" id="3.30.70.20">
    <property type="match status" value="1"/>
</dbReference>
<evidence type="ECO:0000256" key="1">
    <source>
        <dbReference type="ARBA" id="ARBA00022723"/>
    </source>
</evidence>
<dbReference type="GO" id="GO:0051536">
    <property type="term" value="F:iron-sulfur cluster binding"/>
    <property type="evidence" value="ECO:0007669"/>
    <property type="project" value="UniProtKB-KW"/>
</dbReference>
<keyword evidence="2" id="KW-0560">Oxidoreductase</keyword>
<evidence type="ECO:0000256" key="3">
    <source>
        <dbReference type="ARBA" id="ARBA00023004"/>
    </source>
</evidence>
<dbReference type="SUPFAM" id="SSF54862">
    <property type="entry name" value="4Fe-4S ferredoxins"/>
    <property type="match status" value="1"/>
</dbReference>
<keyword evidence="1" id="KW-0479">Metal-binding</keyword>
<reference evidence="6 7" key="1">
    <citation type="journal article" date="2015" name="Nature">
        <title>rRNA introns, odd ribosomes, and small enigmatic genomes across a large radiation of phyla.</title>
        <authorList>
            <person name="Brown C.T."/>
            <person name="Hug L.A."/>
            <person name="Thomas B.C."/>
            <person name="Sharon I."/>
            <person name="Castelle C.J."/>
            <person name="Singh A."/>
            <person name="Wilkins M.J."/>
            <person name="Williams K.H."/>
            <person name="Banfield J.F."/>
        </authorList>
    </citation>
    <scope>NUCLEOTIDE SEQUENCE [LARGE SCALE GENOMIC DNA]</scope>
</reference>
<dbReference type="PROSITE" id="PS51379">
    <property type="entry name" value="4FE4S_FER_2"/>
    <property type="match status" value="2"/>
</dbReference>
<dbReference type="Proteomes" id="UP000034498">
    <property type="component" value="Unassembled WGS sequence"/>
</dbReference>